<keyword evidence="2" id="KW-1185">Reference proteome</keyword>
<dbReference type="Gene3D" id="3.30.1240.10">
    <property type="match status" value="1"/>
</dbReference>
<dbReference type="InterPro" id="IPR036412">
    <property type="entry name" value="HAD-like_sf"/>
</dbReference>
<evidence type="ECO:0000313" key="2">
    <source>
        <dbReference type="Proteomes" id="UP000332515"/>
    </source>
</evidence>
<evidence type="ECO:0000313" key="1">
    <source>
        <dbReference type="EMBL" id="MQT11481.1"/>
    </source>
</evidence>
<dbReference type="InterPro" id="IPR000150">
    <property type="entry name" value="Cof"/>
</dbReference>
<dbReference type="GO" id="GO:0016791">
    <property type="term" value="F:phosphatase activity"/>
    <property type="evidence" value="ECO:0007669"/>
    <property type="project" value="TreeGrafter"/>
</dbReference>
<dbReference type="PANTHER" id="PTHR10000">
    <property type="entry name" value="PHOSPHOSERINE PHOSPHATASE"/>
    <property type="match status" value="1"/>
</dbReference>
<dbReference type="CDD" id="cd07516">
    <property type="entry name" value="HAD_Pase"/>
    <property type="match status" value="1"/>
</dbReference>
<dbReference type="NCBIfam" id="TIGR00099">
    <property type="entry name" value="Cof-subfamily"/>
    <property type="match status" value="1"/>
</dbReference>
<dbReference type="InterPro" id="IPR023214">
    <property type="entry name" value="HAD_sf"/>
</dbReference>
<protein>
    <submittedName>
        <fullName evidence="1">HAD family phosphatase</fullName>
    </submittedName>
</protein>
<dbReference type="GO" id="GO:0000287">
    <property type="term" value="F:magnesium ion binding"/>
    <property type="evidence" value="ECO:0007669"/>
    <property type="project" value="TreeGrafter"/>
</dbReference>
<gene>
    <name evidence="1" type="ORF">F0357_02075</name>
</gene>
<reference evidence="1 2" key="1">
    <citation type="submission" date="2019-09" db="EMBL/GenBank/DDBJ databases">
        <title>Segnochrobactrum spirostomi gen. nov., sp. nov., isolated from the ciliate Spirostomum cf. yagiui and description of a novel family, Segnochrobactraceae fam. nov. within the order Rhizobiales of the class Alphaproteobacteria.</title>
        <authorList>
            <person name="Akter S."/>
            <person name="Shazib S.U.A."/>
            <person name="Shin M.K."/>
        </authorList>
    </citation>
    <scope>NUCLEOTIDE SEQUENCE [LARGE SCALE GENOMIC DNA]</scope>
    <source>
        <strain evidence="1 2">Sp-1</strain>
    </source>
</reference>
<accession>A0A6A7XZZ6</accession>
<dbReference type="EMBL" id="VWNA01000001">
    <property type="protein sequence ID" value="MQT11481.1"/>
    <property type="molecule type" value="Genomic_DNA"/>
</dbReference>
<comment type="caution">
    <text evidence="1">The sequence shown here is derived from an EMBL/GenBank/DDBJ whole genome shotgun (WGS) entry which is preliminary data.</text>
</comment>
<organism evidence="1 2">
    <name type="scientific">Segnochrobactrum spirostomi</name>
    <dbReference type="NCBI Taxonomy" id="2608987"/>
    <lineage>
        <taxon>Bacteria</taxon>
        <taxon>Pseudomonadati</taxon>
        <taxon>Pseudomonadota</taxon>
        <taxon>Alphaproteobacteria</taxon>
        <taxon>Hyphomicrobiales</taxon>
        <taxon>Segnochrobactraceae</taxon>
        <taxon>Segnochrobactrum</taxon>
    </lineage>
</organism>
<dbReference type="NCBIfam" id="TIGR01484">
    <property type="entry name" value="HAD-SF-IIB"/>
    <property type="match status" value="1"/>
</dbReference>
<dbReference type="AlphaFoldDB" id="A0A6A7XZZ6"/>
<dbReference type="InterPro" id="IPR006379">
    <property type="entry name" value="HAD-SF_hydro_IIB"/>
</dbReference>
<dbReference type="PANTHER" id="PTHR10000:SF8">
    <property type="entry name" value="HAD SUPERFAMILY HYDROLASE-LIKE, TYPE 3"/>
    <property type="match status" value="1"/>
</dbReference>
<sequence>MPETAAKRAPATRISLFVSDVDGTLVTPEKVLSPATVEAAHKLKAAGVALAIVSSRPPRGMVRQAAELGLELFGGFNGSSIVRPDLTVVEQTFVPEKAAAAAIDALERHGADVWVFTDREWYVTNPDNPHVAREVRTVGFDPIVVESFEGALERVGKIVGVSDDHDALAHEEGKLQALLGHNALAKRSQVYYLDVTPPHMDKGHAVKSFAAHFGVPLEEVAVIGDMANDLPMFATGHLAIAMGNALPEIQAKADFVTTSNKDDGFAHAVEEFILPRAGAR</sequence>
<dbReference type="SFLD" id="SFLDS00003">
    <property type="entry name" value="Haloacid_Dehalogenase"/>
    <property type="match status" value="1"/>
</dbReference>
<dbReference type="SFLD" id="SFLDG01140">
    <property type="entry name" value="C2.B:_Phosphomannomutase_and_P"/>
    <property type="match status" value="1"/>
</dbReference>
<dbReference type="GO" id="GO:0005829">
    <property type="term" value="C:cytosol"/>
    <property type="evidence" value="ECO:0007669"/>
    <property type="project" value="TreeGrafter"/>
</dbReference>
<name>A0A6A7XZZ6_9HYPH</name>
<dbReference type="Gene3D" id="3.40.50.1000">
    <property type="entry name" value="HAD superfamily/HAD-like"/>
    <property type="match status" value="1"/>
</dbReference>
<dbReference type="Pfam" id="PF08282">
    <property type="entry name" value="Hydrolase_3"/>
    <property type="match status" value="1"/>
</dbReference>
<dbReference type="SUPFAM" id="SSF56784">
    <property type="entry name" value="HAD-like"/>
    <property type="match status" value="1"/>
</dbReference>
<dbReference type="Proteomes" id="UP000332515">
    <property type="component" value="Unassembled WGS sequence"/>
</dbReference>
<dbReference type="PROSITE" id="PS01228">
    <property type="entry name" value="COF_1"/>
    <property type="match status" value="1"/>
</dbReference>
<proteinExistence type="predicted"/>